<dbReference type="PANTHER" id="PTHR30473">
    <property type="entry name" value="PROTEIN PHOH"/>
    <property type="match status" value="1"/>
</dbReference>
<feature type="binding site" evidence="13">
    <location>
        <position position="83"/>
    </location>
    <ligand>
        <name>sn-glycerol 3-phosphate</name>
        <dbReference type="ChEBI" id="CHEBI:57597"/>
    </ligand>
</feature>
<dbReference type="NCBIfam" id="NF000942">
    <property type="entry name" value="PRK00094.1-4"/>
    <property type="match status" value="1"/>
</dbReference>
<feature type="binding site" evidence="13">
    <location>
        <position position="166"/>
    </location>
    <ligand>
        <name>sn-glycerol 3-phosphate</name>
        <dbReference type="ChEBI" id="CHEBI:57597"/>
    </ligand>
</feature>
<dbReference type="NCBIfam" id="NF000940">
    <property type="entry name" value="PRK00094.1-2"/>
    <property type="match status" value="1"/>
</dbReference>
<dbReference type="InterPro" id="IPR006168">
    <property type="entry name" value="G3P_DH_NAD-dep"/>
</dbReference>
<feature type="binding site" evidence="13">
    <location>
        <position position="115"/>
    </location>
    <ligand>
        <name>NADPH</name>
        <dbReference type="ChEBI" id="CHEBI:57783"/>
    </ligand>
</feature>
<feature type="binding site" evidence="13">
    <location>
        <position position="231"/>
    </location>
    <ligand>
        <name>sn-glycerol 3-phosphate</name>
        <dbReference type="ChEBI" id="CHEBI:57597"/>
    </ligand>
</feature>
<evidence type="ECO:0000256" key="11">
    <source>
        <dbReference type="ARBA" id="ARBA00023264"/>
    </source>
</evidence>
<dbReference type="GO" id="GO:0008654">
    <property type="term" value="P:phospholipid biosynthetic process"/>
    <property type="evidence" value="ECO:0007669"/>
    <property type="project" value="UniProtKB-KW"/>
</dbReference>
<dbReference type="GO" id="GO:0141152">
    <property type="term" value="F:glycerol-3-phosphate dehydrogenase (NAD+) activity"/>
    <property type="evidence" value="ECO:0007669"/>
    <property type="project" value="RHEA"/>
</dbReference>
<evidence type="ECO:0000256" key="10">
    <source>
        <dbReference type="ARBA" id="ARBA00023209"/>
    </source>
</evidence>
<dbReference type="InterPro" id="IPR036291">
    <property type="entry name" value="NAD(P)-bd_dom_sf"/>
</dbReference>
<comment type="similarity">
    <text evidence="12">In the N-terminal section; belongs to the PINc/VapC protein family.</text>
</comment>
<dbReference type="FunFam" id="3.40.50.1010:FF:000007">
    <property type="entry name" value="PhoH family protein"/>
    <property type="match status" value="1"/>
</dbReference>
<keyword evidence="3 13" id="KW-0444">Lipid biosynthesis</keyword>
<dbReference type="SUPFAM" id="SSF52540">
    <property type="entry name" value="P-loop containing nucleoside triphosphate hydrolases"/>
    <property type="match status" value="1"/>
</dbReference>
<dbReference type="Gene3D" id="3.40.50.300">
    <property type="entry name" value="P-loop containing nucleotide triphosphate hydrolases"/>
    <property type="match status" value="1"/>
</dbReference>
<dbReference type="InterPro" id="IPR051451">
    <property type="entry name" value="PhoH2-like"/>
</dbReference>
<proteinExistence type="inferred from homology"/>
<evidence type="ECO:0000256" key="2">
    <source>
        <dbReference type="ARBA" id="ARBA00022490"/>
    </source>
</evidence>
<dbReference type="Proteomes" id="UP000001175">
    <property type="component" value="Chromosome"/>
</dbReference>
<dbReference type="FunFam" id="3.40.50.720:FF:001174">
    <property type="entry name" value="Glycerol-3-phosphate dehydrogenase [NAD(P)+]"/>
    <property type="match status" value="1"/>
</dbReference>
<keyword evidence="11 13" id="KW-1208">Phospholipid metabolism</keyword>
<evidence type="ECO:0000256" key="13">
    <source>
        <dbReference type="HAMAP-Rule" id="MF_00394"/>
    </source>
</evidence>
<evidence type="ECO:0000256" key="9">
    <source>
        <dbReference type="ARBA" id="ARBA00023098"/>
    </source>
</evidence>
<keyword evidence="5" id="KW-0067">ATP-binding</keyword>
<dbReference type="GO" id="GO:0141153">
    <property type="term" value="F:glycerol-3-phosphate dehydrogenase (NADP+) activity"/>
    <property type="evidence" value="ECO:0007669"/>
    <property type="project" value="RHEA"/>
</dbReference>
<protein>
    <recommendedName>
        <fullName evidence="13">Glycerol-3-phosphate dehydrogenase [NAD(P)+]</fullName>
        <ecNumber evidence="13">1.1.1.94</ecNumber>
    </recommendedName>
    <alternativeName>
        <fullName evidence="13">NAD(P)(+)-dependent glycerol-3-phosphate dehydrogenase</fullName>
    </alternativeName>
    <alternativeName>
        <fullName evidence="13">NAD(P)H-dependent dihydroxyacetone-phosphate reductase</fullName>
    </alternativeName>
</protein>
<dbReference type="AlphaFoldDB" id="A0A0H3K3Z4"/>
<dbReference type="Gene3D" id="3.40.50.720">
    <property type="entry name" value="NAD(P)-binding Rossmann-like Domain"/>
    <property type="match status" value="2"/>
</dbReference>
<dbReference type="Gene3D" id="3.40.50.1010">
    <property type="entry name" value="5'-nuclease"/>
    <property type="match status" value="1"/>
</dbReference>
<feature type="binding site" evidence="13">
    <location>
        <position position="35"/>
    </location>
    <ligand>
        <name>NADPH</name>
        <dbReference type="ChEBI" id="CHEBI:57783"/>
    </ligand>
</feature>
<dbReference type="eggNOG" id="COG1875">
    <property type="taxonomic scope" value="Bacteria"/>
</dbReference>
<dbReference type="CDD" id="cd09883">
    <property type="entry name" value="PIN_VapC_PhoHL-ATPase"/>
    <property type="match status" value="1"/>
</dbReference>
<dbReference type="KEGG" id="syc:syc1586_d"/>
<evidence type="ECO:0000256" key="1">
    <source>
        <dbReference type="ARBA" id="ARBA00011009"/>
    </source>
</evidence>
<dbReference type="EC" id="1.1.1.94" evidence="13"/>
<dbReference type="EMBL" id="AP008231">
    <property type="protein sequence ID" value="BAD79776.1"/>
    <property type="molecule type" value="Genomic_DNA"/>
</dbReference>
<dbReference type="InterPro" id="IPR027417">
    <property type="entry name" value="P-loop_NTPase"/>
</dbReference>
<dbReference type="Pfam" id="PF13638">
    <property type="entry name" value="PIN_4"/>
    <property type="match status" value="1"/>
</dbReference>
<evidence type="ECO:0000313" key="15">
    <source>
        <dbReference type="EMBL" id="BAD79776.1"/>
    </source>
</evidence>
<evidence type="ECO:0000256" key="8">
    <source>
        <dbReference type="ARBA" id="ARBA00023027"/>
    </source>
</evidence>
<comment type="catalytic activity">
    <reaction evidence="13">
        <text>sn-glycerol 3-phosphate + NADP(+) = dihydroxyacetone phosphate + NADPH + H(+)</text>
        <dbReference type="Rhea" id="RHEA:11096"/>
        <dbReference type="ChEBI" id="CHEBI:15378"/>
        <dbReference type="ChEBI" id="CHEBI:57597"/>
        <dbReference type="ChEBI" id="CHEBI:57642"/>
        <dbReference type="ChEBI" id="CHEBI:57783"/>
        <dbReference type="ChEBI" id="CHEBI:58349"/>
        <dbReference type="EC" id="1.1.1.94"/>
    </reaction>
</comment>
<feature type="domain" description="PIN" evidence="14">
    <location>
        <begin position="331"/>
        <end position="459"/>
    </location>
</feature>
<evidence type="ECO:0000256" key="12">
    <source>
        <dbReference type="ARBA" id="ARBA00046345"/>
    </source>
</evidence>
<keyword evidence="2 13" id="KW-0963">Cytoplasm</keyword>
<feature type="binding site" evidence="13">
    <location>
        <position position="83"/>
    </location>
    <ligand>
        <name>NADPH</name>
        <dbReference type="ChEBI" id="CHEBI:57783"/>
    </ligand>
</feature>
<keyword evidence="10 13" id="KW-0594">Phospholipid biosynthesis</keyword>
<dbReference type="FunFam" id="3.40.50.300:FF:000013">
    <property type="entry name" value="PhoH family ATPase"/>
    <property type="match status" value="1"/>
</dbReference>
<feature type="binding site" evidence="13">
    <location>
        <position position="256"/>
    </location>
    <ligand>
        <name>NADPH</name>
        <dbReference type="ChEBI" id="CHEBI:57783"/>
    </ligand>
</feature>
<keyword evidence="6 13" id="KW-0521">NADP</keyword>
<keyword evidence="7 13" id="KW-0560">Oxidoreductase</keyword>
<dbReference type="PANTHER" id="PTHR30473:SF2">
    <property type="entry name" value="PIN DOMAIN-CONTAINING PROTEIN"/>
    <property type="match status" value="1"/>
</dbReference>
<feature type="binding site" evidence="13">
    <location>
        <position position="15"/>
    </location>
    <ligand>
        <name>NADPH</name>
        <dbReference type="ChEBI" id="CHEBI:57783"/>
    </ligand>
</feature>
<organism evidence="15 16">
    <name type="scientific">Synechococcus sp. (strain ATCC 27144 / PCC 6301 / SAUG 1402/1)</name>
    <name type="common">Anacystis nidulans</name>
    <dbReference type="NCBI Taxonomy" id="269084"/>
    <lineage>
        <taxon>Bacteria</taxon>
        <taxon>Bacillati</taxon>
        <taxon>Cyanobacteriota</taxon>
        <taxon>Cyanophyceae</taxon>
        <taxon>Synechococcales</taxon>
        <taxon>Synechococcaceae</taxon>
        <taxon>Synechococcus</taxon>
    </lineage>
</organism>
<feature type="binding site" evidence="13">
    <location>
        <position position="230"/>
    </location>
    <ligand>
        <name>sn-glycerol 3-phosphate</name>
        <dbReference type="ChEBI" id="CHEBI:57597"/>
    </ligand>
</feature>
<dbReference type="NCBIfam" id="NF011212">
    <property type="entry name" value="PRK14619.1"/>
    <property type="match status" value="1"/>
</dbReference>
<dbReference type="InterPro" id="IPR011128">
    <property type="entry name" value="G3P_DH_NAD-dep_N"/>
</dbReference>
<feature type="active site" description="Proton acceptor" evidence="13">
    <location>
        <position position="166"/>
    </location>
</feature>
<dbReference type="SMART" id="SM00670">
    <property type="entry name" value="PINc"/>
    <property type="match status" value="1"/>
</dbReference>
<feature type="binding site" evidence="13">
    <location>
        <position position="36"/>
    </location>
    <ligand>
        <name>NADPH</name>
        <dbReference type="ChEBI" id="CHEBI:57783"/>
    </ligand>
</feature>
<dbReference type="GO" id="GO:0006650">
    <property type="term" value="P:glycerophospholipid metabolic process"/>
    <property type="evidence" value="ECO:0007669"/>
    <property type="project" value="UniProtKB-UniRule"/>
</dbReference>
<evidence type="ECO:0000256" key="3">
    <source>
        <dbReference type="ARBA" id="ARBA00022516"/>
    </source>
</evidence>
<dbReference type="PROSITE" id="PS00957">
    <property type="entry name" value="NAD_G3PDH"/>
    <property type="match status" value="1"/>
</dbReference>
<comment type="similarity">
    <text evidence="1 13">Belongs to the NAD-dependent glycerol-3-phosphate dehydrogenase family.</text>
</comment>
<dbReference type="GO" id="GO:0005975">
    <property type="term" value="P:carbohydrate metabolic process"/>
    <property type="evidence" value="ECO:0007669"/>
    <property type="project" value="InterPro"/>
</dbReference>
<dbReference type="GO" id="GO:0051287">
    <property type="term" value="F:NAD binding"/>
    <property type="evidence" value="ECO:0007669"/>
    <property type="project" value="InterPro"/>
</dbReference>
<dbReference type="InterPro" id="IPR002716">
    <property type="entry name" value="PIN_dom"/>
</dbReference>
<comment type="subcellular location">
    <subcellularLocation>
        <location evidence="13">Cytoplasm</location>
    </subcellularLocation>
</comment>
<dbReference type="GO" id="GO:0005524">
    <property type="term" value="F:ATP binding"/>
    <property type="evidence" value="ECO:0007669"/>
    <property type="project" value="UniProtKB-KW"/>
</dbReference>
<feature type="binding site" evidence="13">
    <location>
        <position position="111"/>
    </location>
    <ligand>
        <name>sn-glycerol 3-phosphate</name>
        <dbReference type="ChEBI" id="CHEBI:57597"/>
    </ligand>
</feature>
<feature type="binding site" evidence="13">
    <location>
        <position position="229"/>
    </location>
    <ligand>
        <name>sn-glycerol 3-phosphate</name>
        <dbReference type="ChEBI" id="CHEBI:57597"/>
    </ligand>
</feature>
<accession>A0A0H3K3Z4</accession>
<dbReference type="Pfam" id="PF01210">
    <property type="entry name" value="NAD_Gly3P_dh_N"/>
    <property type="match status" value="1"/>
</dbReference>
<dbReference type="Pfam" id="PF07479">
    <property type="entry name" value="NAD_Gly3P_dh_C"/>
    <property type="match status" value="1"/>
</dbReference>
<evidence type="ECO:0000256" key="5">
    <source>
        <dbReference type="ARBA" id="ARBA00022840"/>
    </source>
</evidence>
<evidence type="ECO:0000259" key="14">
    <source>
        <dbReference type="SMART" id="SM00670"/>
    </source>
</evidence>
<dbReference type="InterPro" id="IPR013328">
    <property type="entry name" value="6PGD_dom2"/>
</dbReference>
<feature type="binding site" evidence="13">
    <location>
        <position position="230"/>
    </location>
    <ligand>
        <name>NADPH</name>
        <dbReference type="ChEBI" id="CHEBI:57783"/>
    </ligand>
</feature>
<comment type="caution">
    <text evidence="13">Lacks conserved residue(s) required for the propagation of feature annotation.</text>
</comment>
<keyword evidence="8 13" id="KW-0520">NAD</keyword>
<sequence length="770" mass="83607">MQEAKVAAILGAGAWGTTLAQLLRSNGLEVRQWSRRSETSLAATLAEADLWIMAVSMAGLASVADQVAALQLGDRAIWVSATKGLADLGWRTPSQVLSDRFPLQPITVLSGPNLSKEISQGLPAATVIASRDRHAAAVVQQAFASDRFRVYTNRDPLGTELGGALKNVIAIAVGVCDGLCLGANARSALVTRALAEILRVGAYFGARTETFFGLSGLGDLLATCTSPLSRNYQVGFRLAQGESLAAALTAIAATAEGVSTARVLAQLASREGLELPIAACVAELLDNRISPTTAIERLMARDLKAELVRENQNVASNTLPLAIAEPLAMKKTYVLDTNVLLHDPMALFRFEDNDLVIPITVIEEIDRFKKDLNERGRNARQISRLLDGFRSKGHLIEGITLDHGGKLRVVMLEKTFLEQLPSGLIANANDNAILAVALALQQQNGQPTILVTKDTNLRIKADATGLCAEDYESDKIDFSELYSGTAEVYLAPDQLQVFRREGGLDLSGEFFPNQALTLVDETNLSHTLLGRYRASDRRVVPLIQPPKMGISRIHARNREQQFALDLLLDDNIQLVTLVGKAGTGKTLLAVAAGLHKVADERHFSRLLVSRPIFPMGRDLGFLPGDLQEKLAPWMQPIIDNLDFILGGANNNGDRPSNKQQNYQDLMGMNLLQIEPLTYIRGRSIPRQFMIVDEAQNLTPHEIKTILTRAGEGTKIVLTGDAYQIDNPYVDASSNGLTYVVEKFKNEAIAGHITLERGERSPLAELSANLL</sequence>
<gene>
    <name evidence="13 15" type="primary">gpsA</name>
    <name evidence="15" type="ordered locus">syc1586_d</name>
</gene>
<dbReference type="UniPathway" id="UPA00940"/>
<keyword evidence="9 13" id="KW-0443">Lipid metabolism</keyword>
<dbReference type="Gene3D" id="1.10.1040.10">
    <property type="entry name" value="N-(1-d-carboxylethyl)-l-norvaline Dehydrogenase, domain 2"/>
    <property type="match status" value="1"/>
</dbReference>
<evidence type="ECO:0000256" key="7">
    <source>
        <dbReference type="ARBA" id="ARBA00023002"/>
    </source>
</evidence>
<comment type="pathway">
    <text evidence="13">Membrane lipid metabolism; glycerophospholipid metabolism.</text>
</comment>
<comment type="catalytic activity">
    <reaction evidence="13">
        <text>sn-glycerol 3-phosphate + NAD(+) = dihydroxyacetone phosphate + NADH + H(+)</text>
        <dbReference type="Rhea" id="RHEA:11092"/>
        <dbReference type="ChEBI" id="CHEBI:15378"/>
        <dbReference type="ChEBI" id="CHEBI:57540"/>
        <dbReference type="ChEBI" id="CHEBI:57597"/>
        <dbReference type="ChEBI" id="CHEBI:57642"/>
        <dbReference type="ChEBI" id="CHEBI:57945"/>
        <dbReference type="EC" id="1.1.1.94"/>
    </reaction>
</comment>
<dbReference type="Pfam" id="PF02562">
    <property type="entry name" value="PhoH"/>
    <property type="match status" value="1"/>
</dbReference>
<evidence type="ECO:0000256" key="4">
    <source>
        <dbReference type="ARBA" id="ARBA00022741"/>
    </source>
</evidence>
<dbReference type="GO" id="GO:0046167">
    <property type="term" value="P:glycerol-3-phosphate biosynthetic process"/>
    <property type="evidence" value="ECO:0007669"/>
    <property type="project" value="UniProtKB-UniRule"/>
</dbReference>
<dbReference type="InterPro" id="IPR003714">
    <property type="entry name" value="PhoH"/>
</dbReference>
<dbReference type="HAMAP" id="MF_00394">
    <property type="entry name" value="NAD_Glyc3P_dehydrog"/>
    <property type="match status" value="1"/>
</dbReference>
<reference evidence="15 16" key="1">
    <citation type="journal article" date="2007" name="Photosyn. Res.">
        <title>Complete nucleotide sequence of the freshwater unicellular cyanobacterium Synechococcus elongatus PCC 6301 chromosome: gene content and organization.</title>
        <authorList>
            <person name="Sugita C."/>
            <person name="Ogata K."/>
            <person name="Shikata M."/>
            <person name="Jikuya H."/>
            <person name="Takano J."/>
            <person name="Furumichi M."/>
            <person name="Kanehisa M."/>
            <person name="Omata T."/>
            <person name="Sugiura M."/>
            <person name="Sugita M."/>
        </authorList>
    </citation>
    <scope>NUCLEOTIDE SEQUENCE [LARGE SCALE GENOMIC DNA]</scope>
    <source>
        <strain evidence="16">ATCC 27144 / PCC 6301 / SAUG 1402/1</strain>
    </source>
</reference>
<comment type="function">
    <text evidence="13">Catalyzes the reduction of the glycolytic intermediate dihydroxyacetone phosphate (DHAP) to sn-glycerol 3-phosphate (G3P), the key precursor for phospholipid synthesis.</text>
</comment>
<dbReference type="InterPro" id="IPR008927">
    <property type="entry name" value="6-PGluconate_DH-like_C_sf"/>
</dbReference>
<dbReference type="SUPFAM" id="SSF48179">
    <property type="entry name" value="6-phosphogluconate dehydrogenase C-terminal domain-like"/>
    <property type="match status" value="1"/>
</dbReference>
<dbReference type="SUPFAM" id="SSF88723">
    <property type="entry name" value="PIN domain-like"/>
    <property type="match status" value="1"/>
</dbReference>
<evidence type="ECO:0000313" key="16">
    <source>
        <dbReference type="Proteomes" id="UP000001175"/>
    </source>
</evidence>
<dbReference type="InterPro" id="IPR029060">
    <property type="entry name" value="PIN-like_dom_sf"/>
</dbReference>
<keyword evidence="4 13" id="KW-0547">Nucleotide-binding</keyword>
<dbReference type="GO" id="GO:0046168">
    <property type="term" value="P:glycerol-3-phosphate catabolic process"/>
    <property type="evidence" value="ECO:0007669"/>
    <property type="project" value="InterPro"/>
</dbReference>
<dbReference type="FunFam" id="1.10.1040.10:FF:000001">
    <property type="entry name" value="Glycerol-3-phosphate dehydrogenase [NAD(P)+]"/>
    <property type="match status" value="1"/>
</dbReference>
<dbReference type="GO" id="GO:0005829">
    <property type="term" value="C:cytosol"/>
    <property type="evidence" value="ECO:0007669"/>
    <property type="project" value="TreeGrafter"/>
</dbReference>
<name>A0A0H3K3Z4_SYNP6</name>
<dbReference type="eggNOG" id="COG0240">
    <property type="taxonomic scope" value="Bacteria"/>
</dbReference>
<dbReference type="InterPro" id="IPR006109">
    <property type="entry name" value="G3P_DH_NAD-dep_C"/>
</dbReference>
<feature type="binding site" evidence="13">
    <location>
        <position position="219"/>
    </location>
    <ligand>
        <name>sn-glycerol 3-phosphate</name>
        <dbReference type="ChEBI" id="CHEBI:57597"/>
    </ligand>
</feature>
<evidence type="ECO:0000256" key="6">
    <source>
        <dbReference type="ARBA" id="ARBA00022857"/>
    </source>
</evidence>
<dbReference type="SUPFAM" id="SSF51735">
    <property type="entry name" value="NAD(P)-binding Rossmann-fold domains"/>
    <property type="match status" value="1"/>
</dbReference>